<reference evidence="2" key="1">
    <citation type="submission" date="2020-08" db="EMBL/GenBank/DDBJ databases">
        <title>Genome public.</title>
        <authorList>
            <person name="Liu C."/>
            <person name="Sun Q."/>
        </authorList>
    </citation>
    <scope>NUCLEOTIDE SEQUENCE</scope>
    <source>
        <strain evidence="2">NSJ-40</strain>
    </source>
</reference>
<dbReference type="Proteomes" id="UP000651482">
    <property type="component" value="Unassembled WGS sequence"/>
</dbReference>
<sequence>MGLFDKKYCDICGEKIGLLGNRKLEDGNLCKDCARKLSPFFSERRNSTVEDIKRQLAYRAENEKRLADFAPSITFDGSKKVYIDPIGKRFIVTGASNWRGSNPDLIAFSQVLGVNTDIRENKEEIFYEDSEGNEKSYVPPRYACDYEFNVTIRVDSPWFDEIELELSDGNRPDSPYTNLYRQYEQKMHELADILMRRDNRNRVWDGSGMMNRVDNTNIRPERPASAPNAMGGETWGCPSCGAQSSGKFCANCGAPKPVVSSGCTNCGWRPADGQGLPKFCPECGRPLQ</sequence>
<gene>
    <name evidence="2" type="ORF">IAG03_05265</name>
</gene>
<dbReference type="RefSeq" id="WP_249318801.1">
    <property type="nucleotide sequence ID" value="NZ_JACRSN010000006.1"/>
</dbReference>
<comment type="caution">
    <text evidence="2">The sequence shown here is derived from an EMBL/GenBank/DDBJ whole genome shotgun (WGS) entry which is preliminary data.</text>
</comment>
<evidence type="ECO:0000313" key="3">
    <source>
        <dbReference type="Proteomes" id="UP000651482"/>
    </source>
</evidence>
<protein>
    <submittedName>
        <fullName evidence="2">DUF4428 domain-containing protein</fullName>
    </submittedName>
</protein>
<dbReference type="EMBL" id="JACRSN010000006">
    <property type="protein sequence ID" value="MBC8533420.1"/>
    <property type="molecule type" value="Genomic_DNA"/>
</dbReference>
<dbReference type="Pfam" id="PF14471">
    <property type="entry name" value="DUF4428"/>
    <property type="match status" value="1"/>
</dbReference>
<proteinExistence type="predicted"/>
<dbReference type="InterPro" id="IPR027872">
    <property type="entry name" value="DUF4428"/>
</dbReference>
<evidence type="ECO:0000313" key="2">
    <source>
        <dbReference type="EMBL" id="MBC8533420.1"/>
    </source>
</evidence>
<accession>A0A926HS39</accession>
<name>A0A926HS39_9FIRM</name>
<evidence type="ECO:0000259" key="1">
    <source>
        <dbReference type="Pfam" id="PF14471"/>
    </source>
</evidence>
<keyword evidence="3" id="KW-1185">Reference proteome</keyword>
<organism evidence="2 3">
    <name type="scientific">Yeguia hominis</name>
    <dbReference type="NCBI Taxonomy" id="2763662"/>
    <lineage>
        <taxon>Bacteria</taxon>
        <taxon>Bacillati</taxon>
        <taxon>Bacillota</taxon>
        <taxon>Clostridia</taxon>
        <taxon>Eubacteriales</taxon>
        <taxon>Yeguiaceae</taxon>
        <taxon>Yeguia</taxon>
    </lineage>
</organism>
<dbReference type="AlphaFoldDB" id="A0A926HS39"/>
<feature type="domain" description="DUF4428" evidence="1">
    <location>
        <begin position="9"/>
        <end position="55"/>
    </location>
</feature>